<evidence type="ECO:0000313" key="1">
    <source>
        <dbReference type="EMBL" id="KAI3686865.1"/>
    </source>
</evidence>
<keyword evidence="2" id="KW-1185">Reference proteome</keyword>
<name>A0ACB8YP70_9ASTR</name>
<evidence type="ECO:0000313" key="2">
    <source>
        <dbReference type="Proteomes" id="UP001056120"/>
    </source>
</evidence>
<protein>
    <submittedName>
        <fullName evidence="1">Uncharacterized protein</fullName>
    </submittedName>
</protein>
<reference evidence="2" key="1">
    <citation type="journal article" date="2022" name="Mol. Ecol. Resour.">
        <title>The genomes of chicory, endive, great burdock and yacon provide insights into Asteraceae palaeo-polyploidization history and plant inulin production.</title>
        <authorList>
            <person name="Fan W."/>
            <person name="Wang S."/>
            <person name="Wang H."/>
            <person name="Wang A."/>
            <person name="Jiang F."/>
            <person name="Liu H."/>
            <person name="Zhao H."/>
            <person name="Xu D."/>
            <person name="Zhang Y."/>
        </authorList>
    </citation>
    <scope>NUCLEOTIDE SEQUENCE [LARGE SCALE GENOMIC DNA]</scope>
    <source>
        <strain evidence="2">cv. Yunnan</strain>
    </source>
</reference>
<organism evidence="1 2">
    <name type="scientific">Smallanthus sonchifolius</name>
    <dbReference type="NCBI Taxonomy" id="185202"/>
    <lineage>
        <taxon>Eukaryota</taxon>
        <taxon>Viridiplantae</taxon>
        <taxon>Streptophyta</taxon>
        <taxon>Embryophyta</taxon>
        <taxon>Tracheophyta</taxon>
        <taxon>Spermatophyta</taxon>
        <taxon>Magnoliopsida</taxon>
        <taxon>eudicotyledons</taxon>
        <taxon>Gunneridae</taxon>
        <taxon>Pentapetalae</taxon>
        <taxon>asterids</taxon>
        <taxon>campanulids</taxon>
        <taxon>Asterales</taxon>
        <taxon>Asteraceae</taxon>
        <taxon>Asteroideae</taxon>
        <taxon>Heliantheae alliance</taxon>
        <taxon>Millerieae</taxon>
        <taxon>Smallanthus</taxon>
    </lineage>
</organism>
<reference evidence="1 2" key="2">
    <citation type="journal article" date="2022" name="Mol. Ecol. Resour.">
        <title>The genomes of chicory, endive, great burdock and yacon provide insights into Asteraceae paleo-polyploidization history and plant inulin production.</title>
        <authorList>
            <person name="Fan W."/>
            <person name="Wang S."/>
            <person name="Wang H."/>
            <person name="Wang A."/>
            <person name="Jiang F."/>
            <person name="Liu H."/>
            <person name="Zhao H."/>
            <person name="Xu D."/>
            <person name="Zhang Y."/>
        </authorList>
    </citation>
    <scope>NUCLEOTIDE SEQUENCE [LARGE SCALE GENOMIC DNA]</scope>
    <source>
        <strain evidence="2">cv. Yunnan</strain>
        <tissue evidence="1">Leaves</tissue>
    </source>
</reference>
<dbReference type="EMBL" id="CM042044">
    <property type="protein sequence ID" value="KAI3686865.1"/>
    <property type="molecule type" value="Genomic_DNA"/>
</dbReference>
<accession>A0ACB8YP70</accession>
<comment type="caution">
    <text evidence="1">The sequence shown here is derived from an EMBL/GenBank/DDBJ whole genome shotgun (WGS) entry which is preliminary data.</text>
</comment>
<proteinExistence type="predicted"/>
<sequence length="160" mass="17312">MTDQTQEETAIVTAGEDLDTAVQQHDPNVEETTKKLEKMTTSFSIWPPSQRTRDAVIKRLIETLSSKSVLSDRYGAIPSGEADSVARRIEEEAFSAVPASPATDGDDGIEILQSYSKEISKRMLDFVKSRSVESASDGATVDAPPASGDQDEVETSTVET</sequence>
<dbReference type="Proteomes" id="UP001056120">
    <property type="component" value="Linkage Group LG27"/>
</dbReference>
<gene>
    <name evidence="1" type="ORF">L1987_80554</name>
</gene>